<dbReference type="EMBL" id="JBEPFB010000002">
    <property type="protein sequence ID" value="MER7371780.1"/>
    <property type="molecule type" value="Genomic_DNA"/>
</dbReference>
<evidence type="ECO:0000313" key="3">
    <source>
        <dbReference type="Proteomes" id="UP001486207"/>
    </source>
</evidence>
<name>A0ABV1XJL6_9ACTN</name>
<organism evidence="2 3">
    <name type="scientific">Streptomyces lanatus</name>
    <dbReference type="NCBI Taxonomy" id="66900"/>
    <lineage>
        <taxon>Bacteria</taxon>
        <taxon>Bacillati</taxon>
        <taxon>Actinomycetota</taxon>
        <taxon>Actinomycetes</taxon>
        <taxon>Kitasatosporales</taxon>
        <taxon>Streptomycetaceae</taxon>
        <taxon>Streptomyces</taxon>
    </lineage>
</organism>
<feature type="region of interest" description="Disordered" evidence="1">
    <location>
        <begin position="95"/>
        <end position="122"/>
    </location>
</feature>
<evidence type="ECO:0008006" key="4">
    <source>
        <dbReference type="Google" id="ProtNLM"/>
    </source>
</evidence>
<keyword evidence="3" id="KW-1185">Reference proteome</keyword>
<evidence type="ECO:0000313" key="2">
    <source>
        <dbReference type="EMBL" id="MER7371780.1"/>
    </source>
</evidence>
<dbReference type="RefSeq" id="WP_190069260.1">
    <property type="nucleotide sequence ID" value="NZ_BNBM01000003.1"/>
</dbReference>
<evidence type="ECO:0000256" key="1">
    <source>
        <dbReference type="SAM" id="MobiDB-lite"/>
    </source>
</evidence>
<gene>
    <name evidence="2" type="ORF">ABT384_03860</name>
</gene>
<reference evidence="2 3" key="1">
    <citation type="submission" date="2024-06" db="EMBL/GenBank/DDBJ databases">
        <title>The Natural Products Discovery Center: Release of the First 8490 Sequenced Strains for Exploring Actinobacteria Biosynthetic Diversity.</title>
        <authorList>
            <person name="Kalkreuter E."/>
            <person name="Kautsar S.A."/>
            <person name="Yang D."/>
            <person name="Bader C.D."/>
            <person name="Teijaro C.N."/>
            <person name="Fluegel L."/>
            <person name="Davis C.M."/>
            <person name="Simpson J.R."/>
            <person name="Lauterbach L."/>
            <person name="Steele A.D."/>
            <person name="Gui C."/>
            <person name="Meng S."/>
            <person name="Li G."/>
            <person name="Viehrig K."/>
            <person name="Ye F."/>
            <person name="Su P."/>
            <person name="Kiefer A.F."/>
            <person name="Nichols A."/>
            <person name="Cepeda A.J."/>
            <person name="Yan W."/>
            <person name="Fan B."/>
            <person name="Jiang Y."/>
            <person name="Adhikari A."/>
            <person name="Zheng C.-J."/>
            <person name="Schuster L."/>
            <person name="Cowan T.M."/>
            <person name="Smanski M.J."/>
            <person name="Chevrette M.G."/>
            <person name="De Carvalho L.P.S."/>
            <person name="Shen B."/>
        </authorList>
    </citation>
    <scope>NUCLEOTIDE SEQUENCE [LARGE SCALE GENOMIC DNA]</scope>
    <source>
        <strain evidence="2 3">NPDC000155</strain>
    </source>
</reference>
<dbReference type="Proteomes" id="UP001486207">
    <property type="component" value="Unassembled WGS sequence"/>
</dbReference>
<protein>
    <recommendedName>
        <fullName evidence="4">Lipoprotein</fullName>
    </recommendedName>
</protein>
<sequence>MKRSSGVRVAATVVVSALTCVLVTGCGGDSAGSDAKALSAAELKKKIIAEGDVDGHEVSATGTKQLPSAKSEINGDEKCKPLVYVVSGLAPGDAATEARTSATEEKKPTDAASKSLEDMSEGDIEDALNESMSRNVTVVGLSSYDGDGAEAAVKSVSEAIENCAGGFSAGQKSDQAKFTEVVSEKGSGTGDESVAFALTSDLEDGATGKVHAEVVRKGNTVATYYTMNLGALMTGKDYTVPTAVIEAQSAKLK</sequence>
<dbReference type="PROSITE" id="PS51257">
    <property type="entry name" value="PROKAR_LIPOPROTEIN"/>
    <property type="match status" value="1"/>
</dbReference>
<accession>A0ABV1XJL6</accession>
<proteinExistence type="predicted"/>
<comment type="caution">
    <text evidence="2">The sequence shown here is derived from an EMBL/GenBank/DDBJ whole genome shotgun (WGS) entry which is preliminary data.</text>
</comment>